<name>A0A1G8BMM9_9FIRM</name>
<dbReference type="STRING" id="1121419.SAMN05443529_11275"/>
<proteinExistence type="predicted"/>
<sequence length="332" mass="38971">MRIWRVLCNWWKWIYYFCRRSPKKAKIQPAFGSTFIQYWYCQNWDFDRWLEEYQMLQKIGISEIILQNIADTKSQYAVYPTKMEGYTCNSIDMVETALSAADSIGMNVRIGLGYSQDWWSNEIYEHAWLEDEAEVNKQIVIEIVRMYGGHKALKGWYIPYEFHPLTALSIVQQADLNRFFKEIANTIKANSSQDIMVAPYYKAQLTWNITLASWAYSVHHILYDTGIDILALQDSIGAGFNSLNHLDEIYAYTRKATDEIGMTLYAVTETFEVNDTEYLPAQQHRISEQLARESAYVRGFVAFSINHYQNPKEAAKATGYKDYYNYYLEHKQ</sequence>
<dbReference type="SUPFAM" id="SSF51445">
    <property type="entry name" value="(Trans)glycosidases"/>
    <property type="match status" value="1"/>
</dbReference>
<dbReference type="RefSeq" id="WP_092333438.1">
    <property type="nucleotide sequence ID" value="NZ_FNCP01000012.1"/>
</dbReference>
<dbReference type="InterPro" id="IPR027849">
    <property type="entry name" value="DUF4434"/>
</dbReference>
<keyword evidence="3" id="KW-1185">Reference proteome</keyword>
<dbReference type="Proteomes" id="UP000198656">
    <property type="component" value="Unassembled WGS sequence"/>
</dbReference>
<evidence type="ECO:0000259" key="1">
    <source>
        <dbReference type="Pfam" id="PF14488"/>
    </source>
</evidence>
<evidence type="ECO:0000313" key="2">
    <source>
        <dbReference type="EMBL" id="SDH34469.1"/>
    </source>
</evidence>
<feature type="domain" description="DUF4434" evidence="1">
    <location>
        <begin position="34"/>
        <end position="313"/>
    </location>
</feature>
<dbReference type="AlphaFoldDB" id="A0A1G8BMM9"/>
<evidence type="ECO:0000313" key="3">
    <source>
        <dbReference type="Proteomes" id="UP000198656"/>
    </source>
</evidence>
<dbReference type="EMBL" id="FNCP01000012">
    <property type="protein sequence ID" value="SDH34469.1"/>
    <property type="molecule type" value="Genomic_DNA"/>
</dbReference>
<dbReference type="InterPro" id="IPR017853">
    <property type="entry name" value="GH"/>
</dbReference>
<dbReference type="OrthoDB" id="6044697at2"/>
<reference evidence="3" key="1">
    <citation type="submission" date="2016-10" db="EMBL/GenBank/DDBJ databases">
        <authorList>
            <person name="Varghese N."/>
            <person name="Submissions S."/>
        </authorList>
    </citation>
    <scope>NUCLEOTIDE SEQUENCE [LARGE SCALE GENOMIC DNA]</scope>
    <source>
        <strain evidence="3">DSM 8344</strain>
    </source>
</reference>
<dbReference type="Gene3D" id="3.20.20.80">
    <property type="entry name" value="Glycosidases"/>
    <property type="match status" value="1"/>
</dbReference>
<protein>
    <recommendedName>
        <fullName evidence="1">DUF4434 domain-containing protein</fullName>
    </recommendedName>
</protein>
<organism evidence="2 3">
    <name type="scientific">Desulfosporosinus hippei DSM 8344</name>
    <dbReference type="NCBI Taxonomy" id="1121419"/>
    <lineage>
        <taxon>Bacteria</taxon>
        <taxon>Bacillati</taxon>
        <taxon>Bacillota</taxon>
        <taxon>Clostridia</taxon>
        <taxon>Eubacteriales</taxon>
        <taxon>Desulfitobacteriaceae</taxon>
        <taxon>Desulfosporosinus</taxon>
    </lineage>
</organism>
<gene>
    <name evidence="2" type="ORF">SAMN05443529_11275</name>
</gene>
<accession>A0A1G8BMM9</accession>
<dbReference type="Pfam" id="PF14488">
    <property type="entry name" value="DUF4434"/>
    <property type="match status" value="1"/>
</dbReference>